<dbReference type="Proteomes" id="UP000265520">
    <property type="component" value="Unassembled WGS sequence"/>
</dbReference>
<sequence>MSHSHAEPTRPPPPPPIPPTQWKVAKPQLDKSNETQNSMSEDAKHLGPQKLNGHKQANNQLRMGKEMDEREDFLYQIRTKSFNLRPTVTGKSNATAGPTTNVKVTAILEKANAIRQVVASDDGEDDDDNWSDT</sequence>
<dbReference type="GO" id="GO:0005856">
    <property type="term" value="C:cytoskeleton"/>
    <property type="evidence" value="ECO:0007669"/>
    <property type="project" value="InterPro"/>
</dbReference>
<evidence type="ECO:0000256" key="2">
    <source>
        <dbReference type="SAM" id="MobiDB-lite"/>
    </source>
</evidence>
<proteinExistence type="inferred from homology"/>
<evidence type="ECO:0000313" key="3">
    <source>
        <dbReference type="EMBL" id="MCI00783.1"/>
    </source>
</evidence>
<dbReference type="Gene3D" id="6.10.280.150">
    <property type="match status" value="1"/>
</dbReference>
<comment type="caution">
    <text evidence="3">The sequence shown here is derived from an EMBL/GenBank/DDBJ whole genome shotgun (WGS) entry which is preliminary data.</text>
</comment>
<dbReference type="GO" id="GO:2000601">
    <property type="term" value="P:positive regulation of Arp2/3 complex-mediated actin nucleation"/>
    <property type="evidence" value="ECO:0007669"/>
    <property type="project" value="TreeGrafter"/>
</dbReference>
<dbReference type="EMBL" id="LXQA010044226">
    <property type="protein sequence ID" value="MCI00783.1"/>
    <property type="molecule type" value="Genomic_DNA"/>
</dbReference>
<feature type="region of interest" description="Disordered" evidence="2">
    <location>
        <begin position="1"/>
        <end position="61"/>
    </location>
</feature>
<dbReference type="PANTHER" id="PTHR12902:SF33">
    <property type="entry name" value="PROTEIN SCAR3"/>
    <property type="match status" value="1"/>
</dbReference>
<evidence type="ECO:0000256" key="1">
    <source>
        <dbReference type="ARBA" id="ARBA00006993"/>
    </source>
</evidence>
<evidence type="ECO:0000313" key="4">
    <source>
        <dbReference type="Proteomes" id="UP000265520"/>
    </source>
</evidence>
<organism evidence="3 4">
    <name type="scientific">Trifolium medium</name>
    <dbReference type="NCBI Taxonomy" id="97028"/>
    <lineage>
        <taxon>Eukaryota</taxon>
        <taxon>Viridiplantae</taxon>
        <taxon>Streptophyta</taxon>
        <taxon>Embryophyta</taxon>
        <taxon>Tracheophyta</taxon>
        <taxon>Spermatophyta</taxon>
        <taxon>Magnoliopsida</taxon>
        <taxon>eudicotyledons</taxon>
        <taxon>Gunneridae</taxon>
        <taxon>Pentapetalae</taxon>
        <taxon>rosids</taxon>
        <taxon>fabids</taxon>
        <taxon>Fabales</taxon>
        <taxon>Fabaceae</taxon>
        <taxon>Papilionoideae</taxon>
        <taxon>50 kb inversion clade</taxon>
        <taxon>NPAAA clade</taxon>
        <taxon>Hologalegina</taxon>
        <taxon>IRL clade</taxon>
        <taxon>Trifolieae</taxon>
        <taxon>Trifolium</taxon>
    </lineage>
</organism>
<feature type="compositionally biased region" description="Pro residues" evidence="2">
    <location>
        <begin position="9"/>
        <end position="19"/>
    </location>
</feature>
<dbReference type="AlphaFoldDB" id="A0A392NLV3"/>
<comment type="similarity">
    <text evidence="1">Belongs to the SCAR/WAVE family.</text>
</comment>
<keyword evidence="4" id="KW-1185">Reference proteome</keyword>
<accession>A0A392NLV3</accession>
<reference evidence="3 4" key="1">
    <citation type="journal article" date="2018" name="Front. Plant Sci.">
        <title>Red Clover (Trifolium pratense) and Zigzag Clover (T. medium) - A Picture of Genomic Similarities and Differences.</title>
        <authorList>
            <person name="Dluhosova J."/>
            <person name="Istvanek J."/>
            <person name="Nedelnik J."/>
            <person name="Repkova J."/>
        </authorList>
    </citation>
    <scope>NUCLEOTIDE SEQUENCE [LARGE SCALE GENOMIC DNA]</scope>
    <source>
        <strain evidence="4">cv. 10/8</strain>
        <tissue evidence="3">Leaf</tissue>
    </source>
</reference>
<name>A0A392NLV3_9FABA</name>
<dbReference type="GO" id="GO:0071933">
    <property type="term" value="F:Arp2/3 complex binding"/>
    <property type="evidence" value="ECO:0007669"/>
    <property type="project" value="TreeGrafter"/>
</dbReference>
<dbReference type="InterPro" id="IPR028288">
    <property type="entry name" value="SCAR/WAVE_fam"/>
</dbReference>
<protein>
    <submittedName>
        <fullName evidence="3">SCAR-like protein</fullName>
    </submittedName>
</protein>
<dbReference type="GO" id="GO:0034237">
    <property type="term" value="F:protein kinase A regulatory subunit binding"/>
    <property type="evidence" value="ECO:0007669"/>
    <property type="project" value="TreeGrafter"/>
</dbReference>
<dbReference type="GO" id="GO:0030036">
    <property type="term" value="P:actin cytoskeleton organization"/>
    <property type="evidence" value="ECO:0007669"/>
    <property type="project" value="InterPro"/>
</dbReference>
<dbReference type="PANTHER" id="PTHR12902">
    <property type="entry name" value="WASP-1"/>
    <property type="match status" value="1"/>
</dbReference>